<reference evidence="3" key="1">
    <citation type="journal article" date="2013" name="Genome Announc.">
        <title>Draft genome sequence of Pseudozyma brasiliensis sp. nov. strain GHG001, a high producer of endo-1,4-xylanase isolated from an insect pest of sugarcane.</title>
        <authorList>
            <person name="Oliveira J.V.D.C."/>
            <person name="dos Santos R.A.C."/>
            <person name="Borges T.A."/>
            <person name="Riano-Pachon D.M."/>
            <person name="Goldman G.H."/>
        </authorList>
    </citation>
    <scope>NUCLEOTIDE SEQUENCE [LARGE SCALE GENOMIC DNA]</scope>
    <source>
        <strain evidence="3">GHG001</strain>
    </source>
</reference>
<sequence length="314" mass="32667">MAGAAHYPGTLSSISPSTSPYYSSSHPSPVPSTTSSAGGSSVSGGSSLRTPPDLLVNGASVGHTGKGLQQLAVNSWNAYRSAARELKHAADARASSLSASRPSYLAARPTQVSALEQLDAVLLFCYAFWLDDLAASCPGGGCIAKNWISLFGLLRYATNAHSDLGNDVLLGVCRLVESAVLRKLHAHDSAVLLKTLTANTGVSMGEVTQMVQRQTADLERSDRLAAQARNLLSLSNLAASHPELLAKALGSTVVNSEAAAKSVDPGSEESCGGLAWPLDSMSAMPFLVAFGRCAVAEQARRAGVEFALKVVERE</sequence>
<accession>V5EZT3</accession>
<evidence type="ECO:0000256" key="1">
    <source>
        <dbReference type="SAM" id="MobiDB-lite"/>
    </source>
</evidence>
<dbReference type="OrthoDB" id="2595549at2759"/>
<dbReference type="eggNOG" id="ENOG502SE84">
    <property type="taxonomic scope" value="Eukaryota"/>
</dbReference>
<evidence type="ECO:0000313" key="2">
    <source>
        <dbReference type="EMBL" id="EST09458.1"/>
    </source>
</evidence>
<dbReference type="HOGENOM" id="CLU_886022_0_0_1"/>
<dbReference type="EMBL" id="KI545852">
    <property type="protein sequence ID" value="EST09458.1"/>
    <property type="molecule type" value="Genomic_DNA"/>
</dbReference>
<dbReference type="Proteomes" id="UP000019377">
    <property type="component" value="Unassembled WGS sequence"/>
</dbReference>
<keyword evidence="3" id="KW-1185">Reference proteome</keyword>
<protein>
    <submittedName>
        <fullName evidence="2">Uncharacterized protein</fullName>
    </submittedName>
</protein>
<dbReference type="AlphaFoldDB" id="V5EZT3"/>
<proteinExistence type="predicted"/>
<evidence type="ECO:0000313" key="3">
    <source>
        <dbReference type="Proteomes" id="UP000019377"/>
    </source>
</evidence>
<name>V5EZT3_KALBG</name>
<dbReference type="STRING" id="1365824.V5EZT3"/>
<gene>
    <name evidence="2" type="ORF">PSEUBRA_SCAF10g05413</name>
</gene>
<organism evidence="2 3">
    <name type="scientific">Kalmanozyma brasiliensis (strain GHG001)</name>
    <name type="common">Yeast</name>
    <name type="synonym">Pseudozyma brasiliensis</name>
    <dbReference type="NCBI Taxonomy" id="1365824"/>
    <lineage>
        <taxon>Eukaryota</taxon>
        <taxon>Fungi</taxon>
        <taxon>Dikarya</taxon>
        <taxon>Basidiomycota</taxon>
        <taxon>Ustilaginomycotina</taxon>
        <taxon>Ustilaginomycetes</taxon>
        <taxon>Ustilaginales</taxon>
        <taxon>Ustilaginaceae</taxon>
        <taxon>Kalmanozyma</taxon>
    </lineage>
</organism>
<feature type="region of interest" description="Disordered" evidence="1">
    <location>
        <begin position="15"/>
        <end position="48"/>
    </location>
</feature>